<keyword evidence="15" id="KW-1185">Reference proteome</keyword>
<evidence type="ECO:0000256" key="8">
    <source>
        <dbReference type="ARBA" id="ARBA00022842"/>
    </source>
</evidence>
<reference evidence="14 15" key="1">
    <citation type="submission" date="2019-02" db="EMBL/GenBank/DDBJ databases">
        <title>Sequencing the genomes of 1000 actinobacteria strains.</title>
        <authorList>
            <person name="Klenk H.-P."/>
        </authorList>
    </citation>
    <scope>NUCLEOTIDE SEQUENCE [LARGE SCALE GENOMIC DNA]</scope>
    <source>
        <strain evidence="14 15">DSM 16932</strain>
    </source>
</reference>
<evidence type="ECO:0000256" key="7">
    <source>
        <dbReference type="ARBA" id="ARBA00022801"/>
    </source>
</evidence>
<name>A0A4Q7M6L2_9MICO</name>
<keyword evidence="4" id="KW-0235">DNA replication</keyword>
<dbReference type="OrthoDB" id="9804442at2"/>
<comment type="caution">
    <text evidence="14">The sequence shown here is derived from an EMBL/GenBank/DDBJ whole genome shotgun (WGS) entry which is preliminary data.</text>
</comment>
<gene>
    <name evidence="14" type="ORF">EV386_3054</name>
</gene>
<dbReference type="EC" id="3.6.1.55" evidence="11"/>
<accession>A0A4Q7M6L2</accession>
<evidence type="ECO:0000259" key="13">
    <source>
        <dbReference type="PROSITE" id="PS51462"/>
    </source>
</evidence>
<dbReference type="InterPro" id="IPR020084">
    <property type="entry name" value="NUDIX_hydrolase_CS"/>
</dbReference>
<dbReference type="SUPFAM" id="SSF55811">
    <property type="entry name" value="Nudix"/>
    <property type="match status" value="1"/>
</dbReference>
<evidence type="ECO:0000313" key="15">
    <source>
        <dbReference type="Proteomes" id="UP000293852"/>
    </source>
</evidence>
<dbReference type="GO" id="GO:0046872">
    <property type="term" value="F:metal ion binding"/>
    <property type="evidence" value="ECO:0007669"/>
    <property type="project" value="UniProtKB-KW"/>
</dbReference>
<dbReference type="Gene3D" id="3.90.79.10">
    <property type="entry name" value="Nucleoside Triphosphate Pyrophosphohydrolase"/>
    <property type="match status" value="1"/>
</dbReference>
<evidence type="ECO:0000256" key="4">
    <source>
        <dbReference type="ARBA" id="ARBA00022705"/>
    </source>
</evidence>
<keyword evidence="3" id="KW-0515">Mutator protein</keyword>
<keyword evidence="7 12" id="KW-0378">Hydrolase</keyword>
<dbReference type="InterPro" id="IPR000086">
    <property type="entry name" value="NUDIX_hydrolase_dom"/>
</dbReference>
<dbReference type="Pfam" id="PF00293">
    <property type="entry name" value="NUDIX"/>
    <property type="match status" value="1"/>
</dbReference>
<evidence type="ECO:0000256" key="3">
    <source>
        <dbReference type="ARBA" id="ARBA00022457"/>
    </source>
</evidence>
<dbReference type="GO" id="GO:0008413">
    <property type="term" value="F:8-oxo-7,8-dihydroguanosine triphosphate pyrophosphatase activity"/>
    <property type="evidence" value="ECO:0007669"/>
    <property type="project" value="TreeGrafter"/>
</dbReference>
<organism evidence="14 15">
    <name type="scientific">Xylanimonas ulmi</name>
    <dbReference type="NCBI Taxonomy" id="228973"/>
    <lineage>
        <taxon>Bacteria</taxon>
        <taxon>Bacillati</taxon>
        <taxon>Actinomycetota</taxon>
        <taxon>Actinomycetes</taxon>
        <taxon>Micrococcales</taxon>
        <taxon>Promicromonosporaceae</taxon>
        <taxon>Xylanimonas</taxon>
    </lineage>
</organism>
<keyword evidence="8" id="KW-0460">Magnesium</keyword>
<comment type="catalytic activity">
    <reaction evidence="10">
        <text>8-oxo-dGTP + H2O = 8-oxo-dGMP + diphosphate + H(+)</text>
        <dbReference type="Rhea" id="RHEA:31575"/>
        <dbReference type="ChEBI" id="CHEBI:15377"/>
        <dbReference type="ChEBI" id="CHEBI:15378"/>
        <dbReference type="ChEBI" id="CHEBI:33019"/>
        <dbReference type="ChEBI" id="CHEBI:63224"/>
        <dbReference type="ChEBI" id="CHEBI:77896"/>
        <dbReference type="EC" id="3.6.1.55"/>
    </reaction>
</comment>
<dbReference type="EMBL" id="SGWX01000001">
    <property type="protein sequence ID" value="RZS62707.1"/>
    <property type="molecule type" value="Genomic_DNA"/>
</dbReference>
<dbReference type="GO" id="GO:0035539">
    <property type="term" value="F:8-oxo-7,8-dihydrodeoxyguanosine triphosphate pyrophosphatase activity"/>
    <property type="evidence" value="ECO:0007669"/>
    <property type="project" value="UniProtKB-EC"/>
</dbReference>
<dbReference type="CDD" id="cd03425">
    <property type="entry name" value="NUDIX_MutT_NudA_like"/>
    <property type="match status" value="1"/>
</dbReference>
<dbReference type="PROSITE" id="PS00893">
    <property type="entry name" value="NUDIX_BOX"/>
    <property type="match status" value="1"/>
</dbReference>
<dbReference type="GO" id="GO:0006281">
    <property type="term" value="P:DNA repair"/>
    <property type="evidence" value="ECO:0007669"/>
    <property type="project" value="UniProtKB-KW"/>
</dbReference>
<comment type="similarity">
    <text evidence="2 12">Belongs to the Nudix hydrolase family.</text>
</comment>
<dbReference type="PRINTS" id="PR00502">
    <property type="entry name" value="NUDIXFAMILY"/>
</dbReference>
<keyword evidence="5" id="KW-0479">Metal-binding</keyword>
<dbReference type="PROSITE" id="PS51462">
    <property type="entry name" value="NUDIX"/>
    <property type="match status" value="1"/>
</dbReference>
<dbReference type="AlphaFoldDB" id="A0A4Q7M6L2"/>
<evidence type="ECO:0000256" key="12">
    <source>
        <dbReference type="RuleBase" id="RU003476"/>
    </source>
</evidence>
<dbReference type="PANTHER" id="PTHR47707:SF1">
    <property type="entry name" value="NUDIX HYDROLASE FAMILY PROTEIN"/>
    <property type="match status" value="1"/>
</dbReference>
<evidence type="ECO:0000313" key="14">
    <source>
        <dbReference type="EMBL" id="RZS62707.1"/>
    </source>
</evidence>
<proteinExistence type="inferred from homology"/>
<dbReference type="GO" id="GO:0044715">
    <property type="term" value="F:8-oxo-dGDP phosphatase activity"/>
    <property type="evidence" value="ECO:0007669"/>
    <property type="project" value="TreeGrafter"/>
</dbReference>
<evidence type="ECO:0000256" key="9">
    <source>
        <dbReference type="ARBA" id="ARBA00023204"/>
    </source>
</evidence>
<dbReference type="InterPro" id="IPR047127">
    <property type="entry name" value="MutT-like"/>
</dbReference>
<comment type="cofactor">
    <cofactor evidence="1">
        <name>Mg(2+)</name>
        <dbReference type="ChEBI" id="CHEBI:18420"/>
    </cofactor>
</comment>
<evidence type="ECO:0000256" key="6">
    <source>
        <dbReference type="ARBA" id="ARBA00022763"/>
    </source>
</evidence>
<dbReference type="PANTHER" id="PTHR47707">
    <property type="entry name" value="8-OXO-DGTP DIPHOSPHATASE"/>
    <property type="match status" value="1"/>
</dbReference>
<evidence type="ECO:0000256" key="1">
    <source>
        <dbReference type="ARBA" id="ARBA00001946"/>
    </source>
</evidence>
<dbReference type="InterPro" id="IPR020476">
    <property type="entry name" value="Nudix_hydrolase"/>
</dbReference>
<evidence type="ECO:0000256" key="10">
    <source>
        <dbReference type="ARBA" id="ARBA00035861"/>
    </source>
</evidence>
<evidence type="ECO:0000256" key="2">
    <source>
        <dbReference type="ARBA" id="ARBA00005582"/>
    </source>
</evidence>
<dbReference type="RefSeq" id="WP_130416172.1">
    <property type="nucleotide sequence ID" value="NZ_SGWX01000001.1"/>
</dbReference>
<feature type="domain" description="Nudix hydrolase" evidence="13">
    <location>
        <begin position="18"/>
        <end position="152"/>
    </location>
</feature>
<keyword evidence="9" id="KW-0234">DNA repair</keyword>
<sequence length="154" mass="16563">MTHQPGPDLDAPGAAVGARRLVVAAAIVDDVVAPSRLLAARRSRPSSLAGRWEFPGGKVDDGETPVGALHRELREELGVSVDLGPEVAGPDDDAWIITDRHVMRLWLARVTVGDPAPLVEHDDLRWLDAESLFTVDWLDGDVRIVAALAGLLTR</sequence>
<dbReference type="InterPro" id="IPR015797">
    <property type="entry name" value="NUDIX_hydrolase-like_dom_sf"/>
</dbReference>
<keyword evidence="6" id="KW-0227">DNA damage</keyword>
<evidence type="ECO:0000256" key="11">
    <source>
        <dbReference type="ARBA" id="ARBA00038905"/>
    </source>
</evidence>
<protein>
    <recommendedName>
        <fullName evidence="11">8-oxo-dGTP diphosphatase</fullName>
        <ecNumber evidence="11">3.6.1.55</ecNumber>
    </recommendedName>
</protein>
<dbReference type="GO" id="GO:0044716">
    <property type="term" value="F:8-oxo-GDP phosphatase activity"/>
    <property type="evidence" value="ECO:0007669"/>
    <property type="project" value="TreeGrafter"/>
</dbReference>
<dbReference type="GO" id="GO:0006260">
    <property type="term" value="P:DNA replication"/>
    <property type="evidence" value="ECO:0007669"/>
    <property type="project" value="UniProtKB-KW"/>
</dbReference>
<evidence type="ECO:0000256" key="5">
    <source>
        <dbReference type="ARBA" id="ARBA00022723"/>
    </source>
</evidence>
<dbReference type="Proteomes" id="UP000293852">
    <property type="component" value="Unassembled WGS sequence"/>
</dbReference>